<name>A0A934QHC2_9PROT</name>
<dbReference type="InterPro" id="IPR010652">
    <property type="entry name" value="DUF1232"/>
</dbReference>
<reference evidence="6" key="2">
    <citation type="journal article" date="2020" name="Microorganisms">
        <title>Osmotic Adaptation and Compatible Solute Biosynthesis of Phototrophic Bacteria as Revealed from Genome Analyses.</title>
        <authorList>
            <person name="Imhoff J.F."/>
            <person name="Rahn T."/>
            <person name="Kunzel S."/>
            <person name="Keller A."/>
            <person name="Neulinger S.C."/>
        </authorList>
    </citation>
    <scope>NUCLEOTIDE SEQUENCE</scope>
    <source>
        <strain evidence="6">DSM 9154</strain>
    </source>
</reference>
<evidence type="ECO:0000256" key="3">
    <source>
        <dbReference type="ARBA" id="ARBA00022989"/>
    </source>
</evidence>
<proteinExistence type="predicted"/>
<evidence type="ECO:0000256" key="1">
    <source>
        <dbReference type="ARBA" id="ARBA00004127"/>
    </source>
</evidence>
<dbReference type="Pfam" id="PF06803">
    <property type="entry name" value="DUF1232"/>
    <property type="match status" value="1"/>
</dbReference>
<evidence type="ECO:0000313" key="7">
    <source>
        <dbReference type="Proteomes" id="UP000778970"/>
    </source>
</evidence>
<keyword evidence="4" id="KW-0472">Membrane</keyword>
<keyword evidence="7" id="KW-1185">Reference proteome</keyword>
<feature type="domain" description="DUF1232" evidence="5">
    <location>
        <begin position="68"/>
        <end position="103"/>
    </location>
</feature>
<evidence type="ECO:0000259" key="5">
    <source>
        <dbReference type="Pfam" id="PF06803"/>
    </source>
</evidence>
<dbReference type="PIRSF" id="PIRSF031804">
    <property type="entry name" value="UCP031804"/>
    <property type="match status" value="1"/>
</dbReference>
<organism evidence="6 7">
    <name type="scientific">Rhodovibrio salinarum</name>
    <dbReference type="NCBI Taxonomy" id="1087"/>
    <lineage>
        <taxon>Bacteria</taxon>
        <taxon>Pseudomonadati</taxon>
        <taxon>Pseudomonadota</taxon>
        <taxon>Alphaproteobacteria</taxon>
        <taxon>Rhodospirillales</taxon>
        <taxon>Rhodovibrionaceae</taxon>
        <taxon>Rhodovibrio</taxon>
    </lineage>
</organism>
<comment type="caution">
    <text evidence="6">The sequence shown here is derived from an EMBL/GenBank/DDBJ whole genome shotgun (WGS) entry which is preliminary data.</text>
</comment>
<evidence type="ECO:0000256" key="2">
    <source>
        <dbReference type="ARBA" id="ARBA00022692"/>
    </source>
</evidence>
<dbReference type="EMBL" id="NRRE01000020">
    <property type="protein sequence ID" value="MBK1696692.1"/>
    <property type="molecule type" value="Genomic_DNA"/>
</dbReference>
<protein>
    <submittedName>
        <fullName evidence="6">DUF1232 domain-containing protein</fullName>
    </submittedName>
</protein>
<comment type="subcellular location">
    <subcellularLocation>
        <location evidence="1">Endomembrane system</location>
        <topology evidence="1">Multi-pass membrane protein</topology>
    </subcellularLocation>
</comment>
<accession>A0A934QHC2</accession>
<evidence type="ECO:0000256" key="4">
    <source>
        <dbReference type="ARBA" id="ARBA00023136"/>
    </source>
</evidence>
<keyword evidence="3" id="KW-1133">Transmembrane helix</keyword>
<dbReference type="GO" id="GO:0012505">
    <property type="term" value="C:endomembrane system"/>
    <property type="evidence" value="ECO:0007669"/>
    <property type="project" value="UniProtKB-SubCell"/>
</dbReference>
<sequence length="140" mass="15757">MSDSDSRDYAEAARKVTRYDPEKLEQDRDKVLNNFWAKARRVLGRVPFLEDAVAAYYCARDPETPTQVKAVLFGALAYFILPTDLVPDILTAFGFVDDAAILTYAYRRVSEYVTETHRQKAHTAVEQLRAEDAADSSSSA</sequence>
<dbReference type="RefSeq" id="WP_081728344.1">
    <property type="nucleotide sequence ID" value="NZ_NRRE01000020.1"/>
</dbReference>
<gene>
    <name evidence="6" type="ORF">CKO21_05485</name>
</gene>
<dbReference type="AlphaFoldDB" id="A0A934QHC2"/>
<dbReference type="Proteomes" id="UP000778970">
    <property type="component" value="Unassembled WGS sequence"/>
</dbReference>
<evidence type="ECO:0000313" key="6">
    <source>
        <dbReference type="EMBL" id="MBK1696692.1"/>
    </source>
</evidence>
<keyword evidence="2" id="KW-0812">Transmembrane</keyword>
<dbReference type="InterPro" id="IPR016983">
    <property type="entry name" value="UCP031804"/>
</dbReference>
<reference evidence="6" key="1">
    <citation type="submission" date="2017-08" db="EMBL/GenBank/DDBJ databases">
        <authorList>
            <person name="Imhoff J.F."/>
            <person name="Rahn T."/>
            <person name="Kuenzel S."/>
            <person name="Neulinger S.C."/>
        </authorList>
    </citation>
    <scope>NUCLEOTIDE SEQUENCE</scope>
    <source>
        <strain evidence="6">DSM 9154</strain>
    </source>
</reference>